<dbReference type="PROSITE" id="PS51197">
    <property type="entry name" value="HTH_RRF2_2"/>
    <property type="match status" value="1"/>
</dbReference>
<dbReference type="PANTHER" id="PTHR33221">
    <property type="entry name" value="WINGED HELIX-TURN-HELIX TRANSCRIPTIONAL REGULATOR, RRF2 FAMILY"/>
    <property type="match status" value="1"/>
</dbReference>
<dbReference type="SUPFAM" id="SSF46785">
    <property type="entry name" value="Winged helix' DNA-binding domain"/>
    <property type="match status" value="1"/>
</dbReference>
<evidence type="ECO:0000313" key="1">
    <source>
        <dbReference type="EMBL" id="KYG65578.1"/>
    </source>
</evidence>
<evidence type="ECO:0000313" key="2">
    <source>
        <dbReference type="Proteomes" id="UP000075320"/>
    </source>
</evidence>
<dbReference type="InterPro" id="IPR000944">
    <property type="entry name" value="Tscrpt_reg_Rrf2"/>
</dbReference>
<dbReference type="Gene3D" id="1.10.10.10">
    <property type="entry name" value="Winged helix-like DNA-binding domain superfamily/Winged helix DNA-binding domain"/>
    <property type="match status" value="1"/>
</dbReference>
<sequence length="161" mass="17848">MILGNQVEWALHCIMILGSVPEGKLLNSKALAEFHGVPKEYLSKCLQLLSQAGLVKTTSGPYGGYSLAKTPDKISFLDVVEAVEGTTKTFKCNEIRRNNPCLAKSDRKFSGLCGIAAVMHEADEAWRQSLRKRKLSDITDYLADGVSKETMKNFAVWIEEH</sequence>
<dbReference type="RefSeq" id="WP_061833122.1">
    <property type="nucleotide sequence ID" value="NZ_LUKE01000001.1"/>
</dbReference>
<dbReference type="OrthoDB" id="9808360at2"/>
<reference evidence="1 2" key="1">
    <citation type="submission" date="2016-03" db="EMBL/GenBank/DDBJ databases">
        <authorList>
            <person name="Ploux O."/>
        </authorList>
    </citation>
    <scope>NUCLEOTIDE SEQUENCE [LARGE SCALE GENOMIC DNA]</scope>
    <source>
        <strain evidence="1 2">R0</strain>
    </source>
</reference>
<organism evidence="1 2">
    <name type="scientific">Bdellovibrio bacteriovorus</name>
    <dbReference type="NCBI Taxonomy" id="959"/>
    <lineage>
        <taxon>Bacteria</taxon>
        <taxon>Pseudomonadati</taxon>
        <taxon>Bdellovibrionota</taxon>
        <taxon>Bdellovibrionia</taxon>
        <taxon>Bdellovibrionales</taxon>
        <taxon>Pseudobdellovibrionaceae</taxon>
        <taxon>Bdellovibrio</taxon>
    </lineage>
</organism>
<dbReference type="PROSITE" id="PS01332">
    <property type="entry name" value="HTH_RRF2_1"/>
    <property type="match status" value="1"/>
</dbReference>
<dbReference type="InterPro" id="IPR036390">
    <property type="entry name" value="WH_DNA-bd_sf"/>
</dbReference>
<dbReference type="GO" id="GO:0003700">
    <property type="term" value="F:DNA-binding transcription factor activity"/>
    <property type="evidence" value="ECO:0007669"/>
    <property type="project" value="TreeGrafter"/>
</dbReference>
<comment type="caution">
    <text evidence="1">The sequence shown here is derived from an EMBL/GenBank/DDBJ whole genome shotgun (WGS) entry which is preliminary data.</text>
</comment>
<accession>A0A150WMG2</accession>
<keyword evidence="2" id="KW-1185">Reference proteome</keyword>
<dbReference type="Pfam" id="PF02082">
    <property type="entry name" value="Rrf2"/>
    <property type="match status" value="1"/>
</dbReference>
<proteinExistence type="predicted"/>
<dbReference type="InterPro" id="IPR036388">
    <property type="entry name" value="WH-like_DNA-bd_sf"/>
</dbReference>
<dbReference type="InterPro" id="IPR030489">
    <property type="entry name" value="TR_Rrf2-type_CS"/>
</dbReference>
<dbReference type="PANTHER" id="PTHR33221:SF15">
    <property type="entry name" value="HTH-TYPE TRANSCRIPTIONAL REGULATOR YWGB-RELATED"/>
    <property type="match status" value="1"/>
</dbReference>
<name>A0A150WMG2_BDEBC</name>
<dbReference type="Proteomes" id="UP000075320">
    <property type="component" value="Unassembled WGS sequence"/>
</dbReference>
<dbReference type="NCBIfam" id="TIGR00738">
    <property type="entry name" value="rrf2_super"/>
    <property type="match status" value="1"/>
</dbReference>
<gene>
    <name evidence="1" type="ORF">AZI86_00415</name>
</gene>
<protein>
    <submittedName>
        <fullName evidence="1">Rrf2 family transcriptional regulator</fullName>
    </submittedName>
</protein>
<dbReference type="AlphaFoldDB" id="A0A150WMG2"/>
<dbReference type="GO" id="GO:0005829">
    <property type="term" value="C:cytosol"/>
    <property type="evidence" value="ECO:0007669"/>
    <property type="project" value="TreeGrafter"/>
</dbReference>
<dbReference type="EMBL" id="LUKE01000001">
    <property type="protein sequence ID" value="KYG65578.1"/>
    <property type="molecule type" value="Genomic_DNA"/>
</dbReference>